<dbReference type="PANTHER" id="PTHR10775:SF177">
    <property type="entry name" value="TNP2, PARTIAL"/>
    <property type="match status" value="1"/>
</dbReference>
<dbReference type="Proteomes" id="UP000236161">
    <property type="component" value="Unassembled WGS sequence"/>
</dbReference>
<protein>
    <submittedName>
        <fullName evidence="1">Uncharacterized protein</fullName>
    </submittedName>
</protein>
<dbReference type="EMBL" id="KZ451903">
    <property type="protein sequence ID" value="PKA64508.1"/>
    <property type="molecule type" value="Genomic_DNA"/>
</dbReference>
<gene>
    <name evidence="1" type="ORF">AXF42_Ash007253</name>
</gene>
<dbReference type="OrthoDB" id="1459345at2759"/>
<name>A0A2I0B9L9_9ASPA</name>
<reference evidence="1 2" key="1">
    <citation type="journal article" date="2017" name="Nature">
        <title>The Apostasia genome and the evolution of orchids.</title>
        <authorList>
            <person name="Zhang G.Q."/>
            <person name="Liu K.W."/>
            <person name="Li Z."/>
            <person name="Lohaus R."/>
            <person name="Hsiao Y.Y."/>
            <person name="Niu S.C."/>
            <person name="Wang J.Y."/>
            <person name="Lin Y.C."/>
            <person name="Xu Q."/>
            <person name="Chen L.J."/>
            <person name="Yoshida K."/>
            <person name="Fujiwara S."/>
            <person name="Wang Z.W."/>
            <person name="Zhang Y.Q."/>
            <person name="Mitsuda N."/>
            <person name="Wang M."/>
            <person name="Liu G.H."/>
            <person name="Pecoraro L."/>
            <person name="Huang H.X."/>
            <person name="Xiao X.J."/>
            <person name="Lin M."/>
            <person name="Wu X.Y."/>
            <person name="Wu W.L."/>
            <person name="Chen Y.Y."/>
            <person name="Chang S.B."/>
            <person name="Sakamoto S."/>
            <person name="Ohme-Takagi M."/>
            <person name="Yagi M."/>
            <person name="Zeng S.J."/>
            <person name="Shen C.Y."/>
            <person name="Yeh C.M."/>
            <person name="Luo Y.B."/>
            <person name="Tsai W.C."/>
            <person name="Van de Peer Y."/>
            <person name="Liu Z.J."/>
        </authorList>
    </citation>
    <scope>NUCLEOTIDE SEQUENCE [LARGE SCALE GENOMIC DNA]</scope>
    <source>
        <strain evidence="2">cv. Shenzhen</strain>
        <tissue evidence="1">Stem</tissue>
    </source>
</reference>
<dbReference type="PANTHER" id="PTHR10775">
    <property type="entry name" value="OS08G0208400 PROTEIN"/>
    <property type="match status" value="1"/>
</dbReference>
<dbReference type="AlphaFoldDB" id="A0A2I0B9L9"/>
<dbReference type="InterPro" id="IPR004242">
    <property type="entry name" value="Transposase_21"/>
</dbReference>
<proteinExistence type="predicted"/>
<evidence type="ECO:0000313" key="1">
    <source>
        <dbReference type="EMBL" id="PKA64508.1"/>
    </source>
</evidence>
<sequence>MLSGWSTKGKLACPNCNKNTHSLRLSHGCKQCYMGHRRFLPKKHRWRYDAASFDGTKELRLAPRFLMGSEIVSQVIDLEGKLLSKNTKVKEKVSHEKRGDNWNKKSIFLNLP</sequence>
<dbReference type="Pfam" id="PF02992">
    <property type="entry name" value="Transposase_21"/>
    <property type="match status" value="1"/>
</dbReference>
<accession>A0A2I0B9L9</accession>
<evidence type="ECO:0000313" key="2">
    <source>
        <dbReference type="Proteomes" id="UP000236161"/>
    </source>
</evidence>
<keyword evidence="2" id="KW-1185">Reference proteome</keyword>
<organism evidence="1 2">
    <name type="scientific">Apostasia shenzhenica</name>
    <dbReference type="NCBI Taxonomy" id="1088818"/>
    <lineage>
        <taxon>Eukaryota</taxon>
        <taxon>Viridiplantae</taxon>
        <taxon>Streptophyta</taxon>
        <taxon>Embryophyta</taxon>
        <taxon>Tracheophyta</taxon>
        <taxon>Spermatophyta</taxon>
        <taxon>Magnoliopsida</taxon>
        <taxon>Liliopsida</taxon>
        <taxon>Asparagales</taxon>
        <taxon>Orchidaceae</taxon>
        <taxon>Apostasioideae</taxon>
        <taxon>Apostasia</taxon>
    </lineage>
</organism>